<dbReference type="EMBL" id="CP110257">
    <property type="protein sequence ID" value="UZD54421.1"/>
    <property type="molecule type" value="Genomic_DNA"/>
</dbReference>
<keyword evidence="2" id="KW-1185">Reference proteome</keyword>
<gene>
    <name evidence="1" type="ORF">OMP39_12210</name>
</gene>
<evidence type="ECO:0000313" key="1">
    <source>
        <dbReference type="EMBL" id="UZD54421.1"/>
    </source>
</evidence>
<sequence length="201" mass="21948">MAAPTQLTVEIASAAARLIVEEGMEYGPAKRKAAKLVAKKGLAASELPGNDLIEDEVRAYISIFCAETQPGELAALRAVALRWMERLAEFDPHLTGAVWNGTATRLNDVWINLFCDDPKSAEILLIDKGVDYDVRSVIGFRGEPVDVLTLTDRSPELGERVLVHLVVYDRDDLRGALKPDARGRAERGNTQAVRALLEPTG</sequence>
<protein>
    <recommendedName>
        <fullName evidence="3">UDP-N-acetylmuramate--alanine ligase</fullName>
    </recommendedName>
</protein>
<evidence type="ECO:0008006" key="3">
    <source>
        <dbReference type="Google" id="ProtNLM"/>
    </source>
</evidence>
<proteinExistence type="predicted"/>
<dbReference type="Proteomes" id="UP001163266">
    <property type="component" value="Chromosome"/>
</dbReference>
<organism evidence="1 2">
    <name type="scientific">Caldimonas aquatica</name>
    <dbReference type="NCBI Taxonomy" id="376175"/>
    <lineage>
        <taxon>Bacteria</taxon>
        <taxon>Pseudomonadati</taxon>
        <taxon>Pseudomonadota</taxon>
        <taxon>Betaproteobacteria</taxon>
        <taxon>Burkholderiales</taxon>
        <taxon>Sphaerotilaceae</taxon>
        <taxon>Caldimonas</taxon>
    </lineage>
</organism>
<dbReference type="RefSeq" id="WP_264891989.1">
    <property type="nucleotide sequence ID" value="NZ_CP110257.1"/>
</dbReference>
<name>A0ABY6MQY2_9BURK</name>
<accession>A0ABY6MQY2</accession>
<reference evidence="1" key="1">
    <citation type="submission" date="2022-10" db="EMBL/GenBank/DDBJ databases">
        <title>Complete genome sequence of Schlegelella aquatica LMG 23380.</title>
        <authorList>
            <person name="Musilova J."/>
            <person name="Kourilova X."/>
            <person name="Bezdicek M."/>
            <person name="Hermankova K."/>
            <person name="Obruca S."/>
            <person name="Sedlar K."/>
        </authorList>
    </citation>
    <scope>NUCLEOTIDE SEQUENCE</scope>
    <source>
        <strain evidence="1">LMG 23380</strain>
    </source>
</reference>
<evidence type="ECO:0000313" key="2">
    <source>
        <dbReference type="Proteomes" id="UP001163266"/>
    </source>
</evidence>